<evidence type="ECO:0000313" key="13">
    <source>
        <dbReference type="Proteomes" id="UP000326924"/>
    </source>
</evidence>
<feature type="compositionally biased region" description="Acidic residues" evidence="9">
    <location>
        <begin position="422"/>
        <end position="431"/>
    </location>
</feature>
<feature type="compositionally biased region" description="Low complexity" evidence="9">
    <location>
        <begin position="128"/>
        <end position="143"/>
    </location>
</feature>
<feature type="compositionally biased region" description="Acidic residues" evidence="9">
    <location>
        <begin position="455"/>
        <end position="465"/>
    </location>
</feature>
<keyword evidence="5" id="KW-0234">DNA repair</keyword>
<comment type="subcellular location">
    <subcellularLocation>
        <location evidence="1">Nucleus</location>
    </subcellularLocation>
</comment>
<keyword evidence="13" id="KW-1185">Reference proteome</keyword>
<keyword evidence="3" id="KW-0227">DNA damage</keyword>
<dbReference type="SMART" id="SM00717">
    <property type="entry name" value="SANT"/>
    <property type="match status" value="1"/>
</dbReference>
<feature type="non-terminal residue" evidence="12">
    <location>
        <position position="1"/>
    </location>
</feature>
<feature type="compositionally biased region" description="Polar residues" evidence="9">
    <location>
        <begin position="372"/>
        <end position="397"/>
    </location>
</feature>
<comment type="caution">
    <text evidence="12">The sequence shown here is derived from an EMBL/GenBank/DDBJ whole genome shotgun (WGS) entry which is preliminary data.</text>
</comment>
<comment type="function">
    <text evidence="7">Component of the NuA4 histone acetyltransferase complex which is involved in transcriptional activation of selected genes principally by acetylation of nucleosomal histone H4 and H2A. The NuA4 complex is also involved in DNA repair.</text>
</comment>
<dbReference type="InterPro" id="IPR009057">
    <property type="entry name" value="Homeodomain-like_sf"/>
</dbReference>
<dbReference type="GO" id="GO:0006325">
    <property type="term" value="P:chromatin organization"/>
    <property type="evidence" value="ECO:0007669"/>
    <property type="project" value="UniProtKB-KW"/>
</dbReference>
<accession>A0A5J5F0G4</accession>
<feature type="compositionally biased region" description="Pro residues" evidence="9">
    <location>
        <begin position="533"/>
        <end position="547"/>
    </location>
</feature>
<dbReference type="PROSITE" id="PS51204">
    <property type="entry name" value="HSA"/>
    <property type="match status" value="1"/>
</dbReference>
<keyword evidence="4" id="KW-0156">Chromatin regulator</keyword>
<feature type="compositionally biased region" description="Basic and acidic residues" evidence="9">
    <location>
        <begin position="191"/>
        <end position="202"/>
    </location>
</feature>
<dbReference type="GO" id="GO:0035267">
    <property type="term" value="C:NuA4 histone acetyltransferase complex"/>
    <property type="evidence" value="ECO:0007669"/>
    <property type="project" value="UniProtKB-ARBA"/>
</dbReference>
<feature type="compositionally biased region" description="Basic and acidic residues" evidence="9">
    <location>
        <begin position="227"/>
        <end position="237"/>
    </location>
</feature>
<dbReference type="Proteomes" id="UP000326924">
    <property type="component" value="Unassembled WGS sequence"/>
</dbReference>
<reference evidence="12 13" key="1">
    <citation type="submission" date="2019-09" db="EMBL/GenBank/DDBJ databases">
        <title>Draft genome of the ectomycorrhizal ascomycete Sphaerosporella brunnea.</title>
        <authorList>
            <consortium name="DOE Joint Genome Institute"/>
            <person name="Benucci G.M."/>
            <person name="Marozzi G."/>
            <person name="Antonielli L."/>
            <person name="Sanchez S."/>
            <person name="Marco P."/>
            <person name="Wang X."/>
            <person name="Falini L.B."/>
            <person name="Barry K."/>
            <person name="Haridas S."/>
            <person name="Lipzen A."/>
            <person name="Labutti K."/>
            <person name="Grigoriev I.V."/>
            <person name="Murat C."/>
            <person name="Martin F."/>
            <person name="Albertini E."/>
            <person name="Donnini D."/>
            <person name="Bonito G."/>
        </authorList>
    </citation>
    <scope>NUCLEOTIDE SEQUENCE [LARGE SCALE GENOMIC DNA]</scope>
    <source>
        <strain evidence="12 13">Sb_GMNB300</strain>
    </source>
</reference>
<feature type="compositionally biased region" description="Low complexity" evidence="9">
    <location>
        <begin position="548"/>
        <end position="559"/>
    </location>
</feature>
<comment type="similarity">
    <text evidence="2">Belongs to the EAF1 family.</text>
</comment>
<evidence type="ECO:0000256" key="9">
    <source>
        <dbReference type="SAM" id="MobiDB-lite"/>
    </source>
</evidence>
<evidence type="ECO:0000313" key="12">
    <source>
        <dbReference type="EMBL" id="KAA8909290.1"/>
    </source>
</evidence>
<evidence type="ECO:0000256" key="8">
    <source>
        <dbReference type="ARBA" id="ARBA00029670"/>
    </source>
</evidence>
<dbReference type="SMART" id="SM00573">
    <property type="entry name" value="HSA"/>
    <property type="match status" value="1"/>
</dbReference>
<evidence type="ECO:0000256" key="3">
    <source>
        <dbReference type="ARBA" id="ARBA00022763"/>
    </source>
</evidence>
<evidence type="ECO:0000256" key="2">
    <source>
        <dbReference type="ARBA" id="ARBA00008913"/>
    </source>
</evidence>
<evidence type="ECO:0000259" key="10">
    <source>
        <dbReference type="PROSITE" id="PS50090"/>
    </source>
</evidence>
<dbReference type="GO" id="GO:0005634">
    <property type="term" value="C:nucleus"/>
    <property type="evidence" value="ECO:0007669"/>
    <property type="project" value="UniProtKB-SubCell"/>
</dbReference>
<feature type="compositionally biased region" description="Basic and acidic residues" evidence="9">
    <location>
        <begin position="483"/>
        <end position="497"/>
    </location>
</feature>
<proteinExistence type="inferred from homology"/>
<evidence type="ECO:0000256" key="5">
    <source>
        <dbReference type="ARBA" id="ARBA00023204"/>
    </source>
</evidence>
<dbReference type="PROSITE" id="PS50090">
    <property type="entry name" value="MYB_LIKE"/>
    <property type="match status" value="1"/>
</dbReference>
<feature type="region of interest" description="Disordered" evidence="9">
    <location>
        <begin position="99"/>
        <end position="649"/>
    </location>
</feature>
<dbReference type="SUPFAM" id="SSF46689">
    <property type="entry name" value="Homeodomain-like"/>
    <property type="match status" value="1"/>
</dbReference>
<dbReference type="PANTHER" id="PTHR46459:SF1">
    <property type="entry name" value="E1A-BINDING PROTEIN P400"/>
    <property type="match status" value="1"/>
</dbReference>
<evidence type="ECO:0000256" key="4">
    <source>
        <dbReference type="ARBA" id="ARBA00022853"/>
    </source>
</evidence>
<dbReference type="GO" id="GO:0006281">
    <property type="term" value="P:DNA repair"/>
    <property type="evidence" value="ECO:0007669"/>
    <property type="project" value="UniProtKB-KW"/>
</dbReference>
<evidence type="ECO:0000256" key="7">
    <source>
        <dbReference type="ARBA" id="ARBA00025178"/>
    </source>
</evidence>
<feature type="compositionally biased region" description="Polar residues" evidence="9">
    <location>
        <begin position="1349"/>
        <end position="1361"/>
    </location>
</feature>
<feature type="compositionally biased region" description="Basic and acidic residues" evidence="9">
    <location>
        <begin position="626"/>
        <end position="638"/>
    </location>
</feature>
<feature type="region of interest" description="Disordered" evidence="9">
    <location>
        <begin position="1342"/>
        <end position="1361"/>
    </location>
</feature>
<feature type="non-terminal residue" evidence="12">
    <location>
        <position position="1419"/>
    </location>
</feature>
<feature type="region of interest" description="Disordered" evidence="9">
    <location>
        <begin position="1153"/>
        <end position="1174"/>
    </location>
</feature>
<feature type="region of interest" description="Disordered" evidence="9">
    <location>
        <begin position="665"/>
        <end position="761"/>
    </location>
</feature>
<dbReference type="Pfam" id="PF07529">
    <property type="entry name" value="HSA"/>
    <property type="match status" value="1"/>
</dbReference>
<dbReference type="InParanoid" id="A0A5J5F0G4"/>
<gene>
    <name evidence="12" type="ORF">FN846DRAFT_1009148</name>
</gene>
<protein>
    <recommendedName>
        <fullName evidence="8">Vacuolar import and degradation protein 21</fullName>
    </recommendedName>
</protein>
<dbReference type="GO" id="GO:0003682">
    <property type="term" value="F:chromatin binding"/>
    <property type="evidence" value="ECO:0007669"/>
    <property type="project" value="TreeGrafter"/>
</dbReference>
<evidence type="ECO:0000256" key="1">
    <source>
        <dbReference type="ARBA" id="ARBA00004123"/>
    </source>
</evidence>
<feature type="domain" description="HSA" evidence="11">
    <location>
        <begin position="903"/>
        <end position="988"/>
    </location>
</feature>
<feature type="region of interest" description="Disordered" evidence="9">
    <location>
        <begin position="977"/>
        <end position="1012"/>
    </location>
</feature>
<dbReference type="EMBL" id="VXIS01000059">
    <property type="protein sequence ID" value="KAA8909290.1"/>
    <property type="molecule type" value="Genomic_DNA"/>
</dbReference>
<name>A0A5J5F0G4_9PEZI</name>
<dbReference type="OrthoDB" id="5364245at2759"/>
<dbReference type="Gene3D" id="1.10.10.60">
    <property type="entry name" value="Homeodomain-like"/>
    <property type="match status" value="1"/>
</dbReference>
<dbReference type="InterPro" id="IPR001005">
    <property type="entry name" value="SANT/Myb"/>
</dbReference>
<evidence type="ECO:0000256" key="6">
    <source>
        <dbReference type="ARBA" id="ARBA00023242"/>
    </source>
</evidence>
<organism evidence="12 13">
    <name type="scientific">Sphaerosporella brunnea</name>
    <dbReference type="NCBI Taxonomy" id="1250544"/>
    <lineage>
        <taxon>Eukaryota</taxon>
        <taxon>Fungi</taxon>
        <taxon>Dikarya</taxon>
        <taxon>Ascomycota</taxon>
        <taxon>Pezizomycotina</taxon>
        <taxon>Pezizomycetes</taxon>
        <taxon>Pezizales</taxon>
        <taxon>Pyronemataceae</taxon>
        <taxon>Sphaerosporella</taxon>
    </lineage>
</organism>
<dbReference type="CDD" id="cd00167">
    <property type="entry name" value="SANT"/>
    <property type="match status" value="1"/>
</dbReference>
<evidence type="ECO:0000259" key="11">
    <source>
        <dbReference type="PROSITE" id="PS51204"/>
    </source>
</evidence>
<keyword evidence="6" id="KW-0539">Nucleus</keyword>
<dbReference type="PANTHER" id="PTHR46459">
    <property type="entry name" value="E1A-BINDING PROTEIN P400-RELATED"/>
    <property type="match status" value="1"/>
</dbReference>
<feature type="compositionally biased region" description="Low complexity" evidence="9">
    <location>
        <begin position="695"/>
        <end position="705"/>
    </location>
</feature>
<feature type="domain" description="Myb-like" evidence="10">
    <location>
        <begin position="1210"/>
        <end position="1270"/>
    </location>
</feature>
<sequence>LMESVSIEALRAEAVASLYDELGRIRQSRKRKLQELYAVEHYRYIKRSKLSSHTEELPRWGLYCDHDSGVSDELEQKFLDENDIEKGLRFKESTLPNFLSPALAHPPELGTQDKFAPAKAPPQPPSPASTTPSTTAPSPVATPQEVAPKPLAVPSPPLARQVTPTATLEVRTNGHHVQESITPAVTPAPTQEKRKPTPEEARTIPPTPSPAPFSQPVVVAAPSSPPEEEKAEQHAEPIAEVDGVPVVKETATEVPNEREFAAGVHFPPAPSEPDRDTQMVEMEAEVPPRPPAPKKFAPSPKKRSPPPPPLALEIPDSQPSPTKDATSPVPSVRTPPTPPQTSQLSPPARLAVITDNQQRRSPALSEKEPQPEVSSPASSIGGSTPGNIISSATSPDPNQIPEPSKPETAVAEDHEKAVEEPQPAEEDEAMEEQVVGKVIEKLEQPTLPSTAVADEIVEQEEEEEVSLPTIPSKELSPTSPARVIEERKEQELPKPIEVEATAPSSPITEVPVSPDPSAQLRLENQLANGVKSPPSPAPSPSPSPAPSPVRVSSSPVVVPIADEDEEDEDHVQLVENGVSAIEKAASPVPESPVSIMEPKPQDELEEPPSPVVERQPTPEKASAEALDERIAETPKLPDEPTVQEPTVSQVDKLVDGIAVPESLSEAVEVTSQVPEPAKAAEDEASPAPGSPKPPSSIESLSSISETDLVVPTPASEVSKPQAPPTPAETQEEANFVTPALFATPSIRSSTRPKKPSPRAQLSKVVISSAHHAAAAAAAEEMRLREDQEQQGLIVMARRRTQQAAAGAARGRGPSVFPPGSKLEALTRYGVEEGQRESPKPSDYLDPLWVISSYQSPVGELLKRASKTVTTADHNIDRSDRITVKVLKRIEELRSHGLWSFEQIAKAPEPPRMMAHWDYLLKEMDWLAVDFREERRSKIANAKVLVDIVKEFHEYPPERRSELMVDRKVFGRVPKGIREQQKKRRSIADGVDQPTPELMESGGTPEEEEPEEYFVKKEVPEDMVIDLDGGSTMYDHLNEPPPAAVFTLRPDQTSFYMPNTKAARDVLGELPLFAPPAPPTGPEYVSQDQWSKQGLIPVSKYALGHMEFMPENSIEFKSENGSGQKRKRYEFEVNSEPFADDSEEDGEVVAGPASYESYLRHRNRDKTSRPLPLHPEQNNIALFRPEFKPTLQRIRNHIFRPPQDQPPQAFFESRNPSLWTPDEDEKLRLLTKEYAYNWQLVSIYMTMDGEFHSGAERRSPWECFERWMSIENVPADFSKSPWYKSVQQRLEIAQRSSQQHIQAAANGSQHVNQLKRRGTLPTKVDRRRTTRTFTQMEAMRKLAKKRETTMSKQAQSNRGSYSRLSRHISLSLTSDVAAQVAAMRKQASANPSQLRTPQYFSTMKHEKDVKAMEQKQLMAQ</sequence>
<dbReference type="Pfam" id="PF13921">
    <property type="entry name" value="Myb_DNA-bind_6"/>
    <property type="match status" value="1"/>
</dbReference>
<dbReference type="InterPro" id="IPR014012">
    <property type="entry name" value="HSA_dom"/>
</dbReference>